<protein>
    <submittedName>
        <fullName evidence="1">Uncharacterized protein</fullName>
    </submittedName>
</protein>
<keyword evidence="2" id="KW-1185">Reference proteome</keyword>
<organism evidence="1 2">
    <name type="scientific">Nitrococcus mobilis Nb-231</name>
    <dbReference type="NCBI Taxonomy" id="314278"/>
    <lineage>
        <taxon>Bacteria</taxon>
        <taxon>Pseudomonadati</taxon>
        <taxon>Pseudomonadota</taxon>
        <taxon>Gammaproteobacteria</taxon>
        <taxon>Chromatiales</taxon>
        <taxon>Ectothiorhodospiraceae</taxon>
        <taxon>Nitrococcus</taxon>
    </lineage>
</organism>
<name>A4BSI4_9GAMM</name>
<comment type="caution">
    <text evidence="1">The sequence shown here is derived from an EMBL/GenBank/DDBJ whole genome shotgun (WGS) entry which is preliminary data.</text>
</comment>
<proteinExistence type="predicted"/>
<evidence type="ECO:0000313" key="1">
    <source>
        <dbReference type="EMBL" id="EAR21254.1"/>
    </source>
</evidence>
<dbReference type="HOGENOM" id="CLU_2917978_0_0_6"/>
<sequence length="61" mass="7042">MDDTGLFLGQLQVSFLKELHHQGFDFFFQEHTRCPGDDEVIAVADQIDLMAPFETRQQKSL</sequence>
<dbReference type="Proteomes" id="UP000003374">
    <property type="component" value="Unassembled WGS sequence"/>
</dbReference>
<dbReference type="STRING" id="314278.NB231_08355"/>
<gene>
    <name evidence="1" type="ORF">NB231_08355</name>
</gene>
<evidence type="ECO:0000313" key="2">
    <source>
        <dbReference type="Proteomes" id="UP000003374"/>
    </source>
</evidence>
<dbReference type="AlphaFoldDB" id="A4BSI4"/>
<dbReference type="EMBL" id="AAOF01000010">
    <property type="protein sequence ID" value="EAR21254.1"/>
    <property type="molecule type" value="Genomic_DNA"/>
</dbReference>
<accession>A4BSI4</accession>
<reference evidence="1 2" key="1">
    <citation type="submission" date="2006-02" db="EMBL/GenBank/DDBJ databases">
        <authorList>
            <person name="Waterbury J."/>
            <person name="Ferriera S."/>
            <person name="Johnson J."/>
            <person name="Kravitz S."/>
            <person name="Halpern A."/>
            <person name="Remington K."/>
            <person name="Beeson K."/>
            <person name="Tran B."/>
            <person name="Rogers Y.-H."/>
            <person name="Friedman R."/>
            <person name="Venter J.C."/>
        </authorList>
    </citation>
    <scope>NUCLEOTIDE SEQUENCE [LARGE SCALE GENOMIC DNA]</scope>
    <source>
        <strain evidence="1 2">Nb-231</strain>
    </source>
</reference>